<evidence type="ECO:0000259" key="7">
    <source>
        <dbReference type="PROSITE" id="PS50109"/>
    </source>
</evidence>
<dbReference type="InterPro" id="IPR050351">
    <property type="entry name" value="BphY/WalK/GraS-like"/>
</dbReference>
<feature type="domain" description="Histidine kinase" evidence="7">
    <location>
        <begin position="27"/>
        <end position="241"/>
    </location>
</feature>
<dbReference type="SMART" id="SM00387">
    <property type="entry name" value="HATPase_c"/>
    <property type="match status" value="1"/>
</dbReference>
<dbReference type="EMBL" id="CP071518">
    <property type="protein sequence ID" value="QSX79159.1"/>
    <property type="molecule type" value="Genomic_DNA"/>
</dbReference>
<evidence type="ECO:0000256" key="2">
    <source>
        <dbReference type="ARBA" id="ARBA00012438"/>
    </source>
</evidence>
<dbReference type="GO" id="GO:0000156">
    <property type="term" value="F:phosphorelay response regulator activity"/>
    <property type="evidence" value="ECO:0007669"/>
    <property type="project" value="TreeGrafter"/>
</dbReference>
<dbReference type="InterPro" id="IPR005467">
    <property type="entry name" value="His_kinase_dom"/>
</dbReference>
<dbReference type="CDD" id="cd00082">
    <property type="entry name" value="HisKA"/>
    <property type="match status" value="1"/>
</dbReference>
<dbReference type="PROSITE" id="PS50109">
    <property type="entry name" value="HIS_KIN"/>
    <property type="match status" value="1"/>
</dbReference>
<dbReference type="SUPFAM" id="SSF47384">
    <property type="entry name" value="Homodimeric domain of signal transducing histidine kinase"/>
    <property type="match status" value="1"/>
</dbReference>
<evidence type="ECO:0000256" key="3">
    <source>
        <dbReference type="ARBA" id="ARBA00022553"/>
    </source>
</evidence>
<dbReference type="Proteomes" id="UP000639274">
    <property type="component" value="Chromosome"/>
</dbReference>
<evidence type="ECO:0000256" key="5">
    <source>
        <dbReference type="ARBA" id="ARBA00022777"/>
    </source>
</evidence>
<dbReference type="SUPFAM" id="SSF55874">
    <property type="entry name" value="ATPase domain of HSP90 chaperone/DNA topoisomerase II/histidine kinase"/>
    <property type="match status" value="1"/>
</dbReference>
<name>A0A975ASP2_9GAMM</name>
<dbReference type="GO" id="GO:0007234">
    <property type="term" value="P:osmosensory signaling via phosphorelay pathway"/>
    <property type="evidence" value="ECO:0007669"/>
    <property type="project" value="TreeGrafter"/>
</dbReference>
<keyword evidence="3" id="KW-0597">Phosphoprotein</keyword>
<dbReference type="InterPro" id="IPR036890">
    <property type="entry name" value="HATPase_C_sf"/>
</dbReference>
<evidence type="ECO:0000256" key="6">
    <source>
        <dbReference type="SAM" id="MobiDB-lite"/>
    </source>
</evidence>
<dbReference type="Gene3D" id="1.10.287.130">
    <property type="match status" value="1"/>
</dbReference>
<dbReference type="PANTHER" id="PTHR42878">
    <property type="entry name" value="TWO-COMPONENT HISTIDINE KINASE"/>
    <property type="match status" value="1"/>
</dbReference>
<feature type="region of interest" description="Disordered" evidence="6">
    <location>
        <begin position="226"/>
        <end position="248"/>
    </location>
</feature>
<dbReference type="InterPro" id="IPR003661">
    <property type="entry name" value="HisK_dim/P_dom"/>
</dbReference>
<evidence type="ECO:0000256" key="4">
    <source>
        <dbReference type="ARBA" id="ARBA00022679"/>
    </source>
</evidence>
<gene>
    <name evidence="8" type="ORF">I8J32_004495</name>
</gene>
<sequence length="248" mass="26824">MTETDSPPPSRQQLAAMERQLQLLTDAVVHDLRAPLRSIDAFVARVATSAQARLEPDECAQLQRVREAASRMTDLLAALSDWSHAGRAPLKAGPVDLSLLAEWAIADLREAHPGRAVESTVQPGMTVLGDERLLRRLLDHLLSNAWQFAQPDAPVRVEVAGQYTPGHLHLRVRDHGMGFDPRYAHKLFEPLQRLHGPQDGARHGLGLATALTIAQRHGGGITAVSRPGDGAEFTVDLPQADSPGASDA</sequence>
<dbReference type="InterPro" id="IPR036097">
    <property type="entry name" value="HisK_dim/P_sf"/>
</dbReference>
<reference evidence="8 9" key="1">
    <citation type="submission" date="2021-03" db="EMBL/GenBank/DDBJ databases">
        <title>Lysobacter sp. nov. isolated from soil of gangwondo yeongwol, south Korea.</title>
        <authorList>
            <person name="Kim K.R."/>
            <person name="Kim K.H."/>
            <person name="Jeon C.O."/>
        </authorList>
    </citation>
    <scope>NUCLEOTIDE SEQUENCE [LARGE SCALE GENOMIC DNA]</scope>
    <source>
        <strain evidence="8 9">R19</strain>
    </source>
</reference>
<keyword evidence="4" id="KW-0808">Transferase</keyword>
<evidence type="ECO:0000313" key="8">
    <source>
        <dbReference type="EMBL" id="QSX79159.1"/>
    </source>
</evidence>
<evidence type="ECO:0000256" key="1">
    <source>
        <dbReference type="ARBA" id="ARBA00000085"/>
    </source>
</evidence>
<dbReference type="Pfam" id="PF02518">
    <property type="entry name" value="HATPase_c"/>
    <property type="match status" value="1"/>
</dbReference>
<dbReference type="PANTHER" id="PTHR42878:SF15">
    <property type="entry name" value="BACTERIOPHYTOCHROME"/>
    <property type="match status" value="1"/>
</dbReference>
<dbReference type="EC" id="2.7.13.3" evidence="2"/>
<keyword evidence="9" id="KW-1185">Reference proteome</keyword>
<dbReference type="AlphaFoldDB" id="A0A975ASP2"/>
<protein>
    <recommendedName>
        <fullName evidence="2">histidine kinase</fullName>
        <ecNumber evidence="2">2.7.13.3</ecNumber>
    </recommendedName>
</protein>
<dbReference type="PRINTS" id="PR00344">
    <property type="entry name" value="BCTRLSENSOR"/>
</dbReference>
<dbReference type="Gene3D" id="3.30.565.10">
    <property type="entry name" value="Histidine kinase-like ATPase, C-terminal domain"/>
    <property type="match status" value="1"/>
</dbReference>
<dbReference type="InterPro" id="IPR004358">
    <property type="entry name" value="Sig_transdc_His_kin-like_C"/>
</dbReference>
<dbReference type="InterPro" id="IPR003594">
    <property type="entry name" value="HATPase_dom"/>
</dbReference>
<dbReference type="GO" id="GO:0030295">
    <property type="term" value="F:protein kinase activator activity"/>
    <property type="evidence" value="ECO:0007669"/>
    <property type="project" value="TreeGrafter"/>
</dbReference>
<accession>A0A975ASP2</accession>
<proteinExistence type="predicted"/>
<dbReference type="RefSeq" id="WP_200614839.1">
    <property type="nucleotide sequence ID" value="NZ_CP071518.1"/>
</dbReference>
<evidence type="ECO:0000313" key="9">
    <source>
        <dbReference type="Proteomes" id="UP000639274"/>
    </source>
</evidence>
<organism evidence="8 9">
    <name type="scientific">Agrilutibacter solisilvae</name>
    <dbReference type="NCBI Taxonomy" id="2763317"/>
    <lineage>
        <taxon>Bacteria</taxon>
        <taxon>Pseudomonadati</taxon>
        <taxon>Pseudomonadota</taxon>
        <taxon>Gammaproteobacteria</taxon>
        <taxon>Lysobacterales</taxon>
        <taxon>Lysobacteraceae</taxon>
        <taxon>Agrilutibacter</taxon>
    </lineage>
</organism>
<keyword evidence="5" id="KW-0418">Kinase</keyword>
<dbReference type="GO" id="GO:0000155">
    <property type="term" value="F:phosphorelay sensor kinase activity"/>
    <property type="evidence" value="ECO:0007669"/>
    <property type="project" value="InterPro"/>
</dbReference>
<dbReference type="KEGG" id="lsf:I8J32_004495"/>
<comment type="catalytic activity">
    <reaction evidence="1">
        <text>ATP + protein L-histidine = ADP + protein N-phospho-L-histidine.</text>
        <dbReference type="EC" id="2.7.13.3"/>
    </reaction>
</comment>